<dbReference type="AlphaFoldDB" id="A0A386HK18"/>
<evidence type="ECO:0000256" key="2">
    <source>
        <dbReference type="ARBA" id="ARBA00022475"/>
    </source>
</evidence>
<comment type="subcellular location">
    <subcellularLocation>
        <location evidence="1">Cell membrane</location>
        <topology evidence="1">Multi-pass membrane protein</topology>
    </subcellularLocation>
</comment>
<keyword evidence="11" id="KW-1185">Reference proteome</keyword>
<feature type="transmembrane region" description="Helical" evidence="7">
    <location>
        <begin position="296"/>
        <end position="321"/>
    </location>
</feature>
<feature type="transmembrane region" description="Helical" evidence="7">
    <location>
        <begin position="345"/>
        <end position="371"/>
    </location>
</feature>
<name>A0A386HK18_9BACT</name>
<dbReference type="Pfam" id="PF12704">
    <property type="entry name" value="MacB_PCD"/>
    <property type="match status" value="1"/>
</dbReference>
<organism evidence="10 11">
    <name type="scientific">Arachidicoccus soli</name>
    <dbReference type="NCBI Taxonomy" id="2341117"/>
    <lineage>
        <taxon>Bacteria</taxon>
        <taxon>Pseudomonadati</taxon>
        <taxon>Bacteroidota</taxon>
        <taxon>Chitinophagia</taxon>
        <taxon>Chitinophagales</taxon>
        <taxon>Chitinophagaceae</taxon>
        <taxon>Arachidicoccus</taxon>
    </lineage>
</organism>
<feature type="domain" description="ABC3 transporter permease C-terminal" evidence="8">
    <location>
        <begin position="301"/>
        <end position="413"/>
    </location>
</feature>
<evidence type="ECO:0000256" key="4">
    <source>
        <dbReference type="ARBA" id="ARBA00022989"/>
    </source>
</evidence>
<keyword evidence="4 7" id="KW-1133">Transmembrane helix</keyword>
<dbReference type="Pfam" id="PF02687">
    <property type="entry name" value="FtsX"/>
    <property type="match status" value="1"/>
</dbReference>
<feature type="domain" description="MacB-like periplasmic core" evidence="9">
    <location>
        <begin position="21"/>
        <end position="255"/>
    </location>
</feature>
<evidence type="ECO:0000256" key="5">
    <source>
        <dbReference type="ARBA" id="ARBA00023136"/>
    </source>
</evidence>
<accession>A0A386HK18</accession>
<evidence type="ECO:0000256" key="7">
    <source>
        <dbReference type="SAM" id="Phobius"/>
    </source>
</evidence>
<dbReference type="PANTHER" id="PTHR30572">
    <property type="entry name" value="MEMBRANE COMPONENT OF TRANSPORTER-RELATED"/>
    <property type="match status" value="1"/>
</dbReference>
<dbReference type="EMBL" id="CP032489">
    <property type="protein sequence ID" value="AYD46217.1"/>
    <property type="molecule type" value="Genomic_DNA"/>
</dbReference>
<evidence type="ECO:0000313" key="11">
    <source>
        <dbReference type="Proteomes" id="UP000266118"/>
    </source>
</evidence>
<evidence type="ECO:0000259" key="8">
    <source>
        <dbReference type="Pfam" id="PF02687"/>
    </source>
</evidence>
<dbReference type="InterPro" id="IPR003838">
    <property type="entry name" value="ABC3_permease_C"/>
</dbReference>
<evidence type="ECO:0000259" key="9">
    <source>
        <dbReference type="Pfam" id="PF12704"/>
    </source>
</evidence>
<dbReference type="PANTHER" id="PTHR30572:SF4">
    <property type="entry name" value="ABC TRANSPORTER PERMEASE YTRF"/>
    <property type="match status" value="1"/>
</dbReference>
<dbReference type="InterPro" id="IPR050250">
    <property type="entry name" value="Macrolide_Exporter_MacB"/>
</dbReference>
<feature type="transmembrane region" description="Helical" evidence="7">
    <location>
        <begin position="383"/>
        <end position="403"/>
    </location>
</feature>
<evidence type="ECO:0000256" key="3">
    <source>
        <dbReference type="ARBA" id="ARBA00022692"/>
    </source>
</evidence>
<gene>
    <name evidence="10" type="ORF">D6B99_00420</name>
</gene>
<sequence length="420" mass="45209">MNLLDSLSSAFRTVKSNKLRTGITVTIIALGIMALIGIVTSTTALKEKMQSSFSSMGANGFTITYKDMQRFGNQVRVKDGKRQKKSNLDKPITKAEAELFKQSYQFPAKVSIALDATGGSVEVHYKNIKTNPNVTLNGGDENYLFVNGFTVAVGRNLSVNDVSSGRNVCVLGNDLAVKLFGVNIARALDKMILVGTLPYRVVGVLTAKGSGSRGSQDNFILTSYNNIRRLGLSNANSFSIGVAADNVQNVSLAASEAMGVFRRVRKLLPNEADNFVINKSDELTQKLFSSLSSIEYGVVGIGCITLFGAAIGLMNIMLVAVSERTKEIGLVKAIGGKKKNIRQQFLFESIIISLMGAFIGILLGIMIGNVFASFMKTGFVVPWVWVTIGIISCSVTGLLAGLYPAIKASKLNPIEALRYE</sequence>
<evidence type="ECO:0000313" key="10">
    <source>
        <dbReference type="EMBL" id="AYD46217.1"/>
    </source>
</evidence>
<reference evidence="10 11" key="1">
    <citation type="submission" date="2018-09" db="EMBL/GenBank/DDBJ databases">
        <title>Arachidicoccus sp. nov., a bacterium isolated from soil.</title>
        <authorList>
            <person name="Weon H.-Y."/>
            <person name="Kwon S.-W."/>
            <person name="Lee S.A."/>
        </authorList>
    </citation>
    <scope>NUCLEOTIDE SEQUENCE [LARGE SCALE GENOMIC DNA]</scope>
    <source>
        <strain evidence="10 11">KIS59-12</strain>
    </source>
</reference>
<feature type="transmembrane region" description="Helical" evidence="7">
    <location>
        <begin position="21"/>
        <end position="45"/>
    </location>
</feature>
<dbReference type="Proteomes" id="UP000266118">
    <property type="component" value="Chromosome"/>
</dbReference>
<dbReference type="InterPro" id="IPR025857">
    <property type="entry name" value="MacB_PCD"/>
</dbReference>
<dbReference type="OrthoDB" id="9770036at2"/>
<evidence type="ECO:0000256" key="1">
    <source>
        <dbReference type="ARBA" id="ARBA00004651"/>
    </source>
</evidence>
<dbReference type="RefSeq" id="WP_119984012.1">
    <property type="nucleotide sequence ID" value="NZ_CP032489.1"/>
</dbReference>
<keyword evidence="3 7" id="KW-0812">Transmembrane</keyword>
<dbReference type="GO" id="GO:0022857">
    <property type="term" value="F:transmembrane transporter activity"/>
    <property type="evidence" value="ECO:0007669"/>
    <property type="project" value="TreeGrafter"/>
</dbReference>
<proteinExistence type="inferred from homology"/>
<keyword evidence="5 7" id="KW-0472">Membrane</keyword>
<evidence type="ECO:0000256" key="6">
    <source>
        <dbReference type="ARBA" id="ARBA00038076"/>
    </source>
</evidence>
<comment type="similarity">
    <text evidence="6">Belongs to the ABC-4 integral membrane protein family.</text>
</comment>
<dbReference type="KEGG" id="ark:D6B99_00420"/>
<dbReference type="GO" id="GO:0005886">
    <property type="term" value="C:plasma membrane"/>
    <property type="evidence" value="ECO:0007669"/>
    <property type="project" value="UniProtKB-SubCell"/>
</dbReference>
<keyword evidence="2" id="KW-1003">Cell membrane</keyword>
<protein>
    <submittedName>
        <fullName evidence="10">FtsX-like permease family protein</fullName>
    </submittedName>
</protein>